<dbReference type="Proteomes" id="UP000660380">
    <property type="component" value="Unassembled WGS sequence"/>
</dbReference>
<evidence type="ECO:0000256" key="1">
    <source>
        <dbReference type="SAM" id="MobiDB-lite"/>
    </source>
</evidence>
<comment type="caution">
    <text evidence="2">The sequence shown here is derived from an EMBL/GenBank/DDBJ whole genome shotgun (WGS) entry which is preliminary data.</text>
</comment>
<gene>
    <name evidence="2" type="ORF">H6G81_34195</name>
</gene>
<proteinExistence type="predicted"/>
<reference evidence="2 3" key="1">
    <citation type="journal article" date="2020" name="ISME J.">
        <title>Comparative genomics reveals insights into cyanobacterial evolution and habitat adaptation.</title>
        <authorList>
            <person name="Chen M.Y."/>
            <person name="Teng W.K."/>
            <person name="Zhao L."/>
            <person name="Hu C.X."/>
            <person name="Zhou Y.K."/>
            <person name="Han B.P."/>
            <person name="Song L.R."/>
            <person name="Shu W.S."/>
        </authorList>
    </citation>
    <scope>NUCLEOTIDE SEQUENCE [LARGE SCALE GENOMIC DNA]</scope>
    <source>
        <strain evidence="2 3">FACHB-248</strain>
    </source>
</reference>
<dbReference type="EMBL" id="JACJTA010000153">
    <property type="protein sequence ID" value="MBD2609408.1"/>
    <property type="molecule type" value="Genomic_DNA"/>
</dbReference>
<name>A0ABR8H123_9CYAN</name>
<evidence type="ECO:0000313" key="2">
    <source>
        <dbReference type="EMBL" id="MBD2609408.1"/>
    </source>
</evidence>
<feature type="region of interest" description="Disordered" evidence="1">
    <location>
        <begin position="19"/>
        <end position="40"/>
    </location>
</feature>
<accession>A0ABR8H123</accession>
<evidence type="ECO:0000313" key="3">
    <source>
        <dbReference type="Proteomes" id="UP000660380"/>
    </source>
</evidence>
<sequence>MSHCGEAAPVLAVPVDGGLLNPKGGRVSRHKASGEPEGQKVKERGFLVTFNFLLLPL</sequence>
<keyword evidence="3" id="KW-1185">Reference proteome</keyword>
<dbReference type="RefSeq" id="WP_186227703.1">
    <property type="nucleotide sequence ID" value="NZ_JACJTA010000153.1"/>
</dbReference>
<organism evidence="2 3">
    <name type="scientific">Scytonema hofmannii FACHB-248</name>
    <dbReference type="NCBI Taxonomy" id="1842502"/>
    <lineage>
        <taxon>Bacteria</taxon>
        <taxon>Bacillati</taxon>
        <taxon>Cyanobacteriota</taxon>
        <taxon>Cyanophyceae</taxon>
        <taxon>Nostocales</taxon>
        <taxon>Scytonemataceae</taxon>
        <taxon>Scytonema</taxon>
    </lineage>
</organism>
<protein>
    <submittedName>
        <fullName evidence="2">Uncharacterized protein</fullName>
    </submittedName>
</protein>